<evidence type="ECO:0000313" key="3">
    <source>
        <dbReference type="Proteomes" id="UP001209535"/>
    </source>
</evidence>
<keyword evidence="3" id="KW-1185">Reference proteome</keyword>
<comment type="caution">
    <text evidence="2">The sequence shown here is derived from an EMBL/GenBank/DDBJ whole genome shotgun (WGS) entry which is preliminary data.</text>
</comment>
<dbReference type="InterPro" id="IPR013096">
    <property type="entry name" value="Cupin_2"/>
</dbReference>
<dbReference type="Proteomes" id="UP001209535">
    <property type="component" value="Unassembled WGS sequence"/>
</dbReference>
<protein>
    <submittedName>
        <fullName evidence="2">Cupin domain-containing protein</fullName>
    </submittedName>
</protein>
<dbReference type="InterPro" id="IPR011051">
    <property type="entry name" value="RmlC_Cupin_sf"/>
</dbReference>
<accession>A0ABT2X091</accession>
<dbReference type="SUPFAM" id="SSF51182">
    <property type="entry name" value="RmlC-like cupins"/>
    <property type="match status" value="1"/>
</dbReference>
<evidence type="ECO:0000313" key="2">
    <source>
        <dbReference type="EMBL" id="MCU9847100.1"/>
    </source>
</evidence>
<dbReference type="Gene3D" id="2.60.120.10">
    <property type="entry name" value="Jelly Rolls"/>
    <property type="match status" value="1"/>
</dbReference>
<sequence length="160" mass="16442">MTEPMMIPDAAEALMIGATDLPEPVNSPAPPAPQGFSVDAAEVALEGGTDPVFGSVTWRTLICADRTQTQEFVLGIAEFGPAGTLHPHRHAPAEFYLCMEGGGTVTIDGIAHALVPGVAVYIPGNAEHGVIAGPTGLRFAYGFAEAAFSGVAYRFSSAAA</sequence>
<reference evidence="2 3" key="1">
    <citation type="submission" date="2022-10" db="EMBL/GenBank/DDBJ databases">
        <title>Defluviimonas sp. nov., isolated from ocean surface sediments.</title>
        <authorList>
            <person name="He W."/>
            <person name="Wang L."/>
            <person name="Zhang D.-F."/>
        </authorList>
    </citation>
    <scope>NUCLEOTIDE SEQUENCE [LARGE SCALE GENOMIC DNA]</scope>
    <source>
        <strain evidence="2 3">WL0024</strain>
    </source>
</reference>
<name>A0ABT2X091_9RHOB</name>
<evidence type="ECO:0000259" key="1">
    <source>
        <dbReference type="Pfam" id="PF07883"/>
    </source>
</evidence>
<dbReference type="Pfam" id="PF07883">
    <property type="entry name" value="Cupin_2"/>
    <property type="match status" value="1"/>
</dbReference>
<gene>
    <name evidence="2" type="ORF">OEZ60_03695</name>
</gene>
<organism evidence="2 3">
    <name type="scientific">Albidovulum salinarum</name>
    <dbReference type="NCBI Taxonomy" id="2984153"/>
    <lineage>
        <taxon>Bacteria</taxon>
        <taxon>Pseudomonadati</taxon>
        <taxon>Pseudomonadota</taxon>
        <taxon>Alphaproteobacteria</taxon>
        <taxon>Rhodobacterales</taxon>
        <taxon>Paracoccaceae</taxon>
        <taxon>Albidovulum</taxon>
    </lineage>
</organism>
<proteinExistence type="predicted"/>
<dbReference type="RefSeq" id="WP_263333336.1">
    <property type="nucleotide sequence ID" value="NZ_JAOVQO010000003.1"/>
</dbReference>
<dbReference type="EMBL" id="JAOVQO010000003">
    <property type="protein sequence ID" value="MCU9847100.1"/>
    <property type="molecule type" value="Genomic_DNA"/>
</dbReference>
<dbReference type="InterPro" id="IPR014710">
    <property type="entry name" value="RmlC-like_jellyroll"/>
</dbReference>
<feature type="domain" description="Cupin type-2" evidence="1">
    <location>
        <begin position="77"/>
        <end position="132"/>
    </location>
</feature>